<dbReference type="OrthoDB" id="2512629at2"/>
<dbReference type="Proteomes" id="UP000307943">
    <property type="component" value="Unassembled WGS sequence"/>
</dbReference>
<dbReference type="InterPro" id="IPR050490">
    <property type="entry name" value="Bact_solute-bd_prot1"/>
</dbReference>
<evidence type="ECO:0000256" key="5">
    <source>
        <dbReference type="ARBA" id="ARBA00023288"/>
    </source>
</evidence>
<dbReference type="PANTHER" id="PTHR43649">
    <property type="entry name" value="ARABINOSE-BINDING PROTEIN-RELATED"/>
    <property type="match status" value="1"/>
</dbReference>
<protein>
    <submittedName>
        <fullName evidence="6">Extracellular solute-binding protein</fullName>
    </submittedName>
</protein>
<dbReference type="AlphaFoldDB" id="A0A5C4T318"/>
<evidence type="ECO:0000256" key="1">
    <source>
        <dbReference type="ARBA" id="ARBA00022475"/>
    </source>
</evidence>
<dbReference type="PANTHER" id="PTHR43649:SF33">
    <property type="entry name" value="POLYGALACTURONAN_RHAMNOGALACTURONAN-BINDING PROTEIN YTCQ"/>
    <property type="match status" value="1"/>
</dbReference>
<evidence type="ECO:0000256" key="4">
    <source>
        <dbReference type="ARBA" id="ARBA00023139"/>
    </source>
</evidence>
<organism evidence="6 7">
    <name type="scientific">Paenibacillus hemerocallicola</name>
    <dbReference type="NCBI Taxonomy" id="1172614"/>
    <lineage>
        <taxon>Bacteria</taxon>
        <taxon>Bacillati</taxon>
        <taxon>Bacillota</taxon>
        <taxon>Bacilli</taxon>
        <taxon>Bacillales</taxon>
        <taxon>Paenibacillaceae</taxon>
        <taxon>Paenibacillus</taxon>
    </lineage>
</organism>
<evidence type="ECO:0000256" key="2">
    <source>
        <dbReference type="ARBA" id="ARBA00022729"/>
    </source>
</evidence>
<dbReference type="PROSITE" id="PS51257">
    <property type="entry name" value="PROKAR_LIPOPROTEIN"/>
    <property type="match status" value="1"/>
</dbReference>
<dbReference type="SUPFAM" id="SSF53850">
    <property type="entry name" value="Periplasmic binding protein-like II"/>
    <property type="match status" value="1"/>
</dbReference>
<evidence type="ECO:0000313" key="7">
    <source>
        <dbReference type="Proteomes" id="UP000307943"/>
    </source>
</evidence>
<keyword evidence="1" id="KW-1003">Cell membrane</keyword>
<name>A0A5C4T318_9BACL</name>
<gene>
    <name evidence="6" type="ORF">FE784_27385</name>
</gene>
<dbReference type="InterPro" id="IPR006059">
    <property type="entry name" value="SBP"/>
</dbReference>
<evidence type="ECO:0000313" key="6">
    <source>
        <dbReference type="EMBL" id="TNJ63130.1"/>
    </source>
</evidence>
<keyword evidence="2" id="KW-0732">Signal</keyword>
<sequence length="457" mass="50358">MKNVLFACGSIRSKWTIVALLPVIAIISTSCSGGQSIQTSGNKSESQAPAAATKDWTKEPVELTFFYMYNEDLEEGFRKGDGARIQKKYPNVTFKFMKNAPGTTLADIVTTKTKIDFFGDTQSGVAKLREVGMLDDDISDLVKKHKFDLNKIESSAINAFTYAANGVLTGLPIKINSTTLYYNKDIFDKFGVPYLTDNMMWDSVIDTARKLTRVDGGVPYYGLGINIGNTLFVNEGVPSLVNMQTKKATLATDYWKKMFERNMRMVTLSSDPEANNMLANYGKAFVNFYKDRNIAIQVGNNSAFNIIGQNSDGLRWDIASFPTYNDMPNAGPNSNPYGYFISKNSPNREMAFLAISALLNEDSQLEAARTNAYVPVIKDRSYLNTIGDGVPELQGKNAKGLVPKKYGESIPTDKYISAATSSLNTAFYDVVAGKKDINSALRDAEEAANQKISTLPQ</sequence>
<dbReference type="Gene3D" id="3.40.190.10">
    <property type="entry name" value="Periplasmic binding protein-like II"/>
    <property type="match status" value="1"/>
</dbReference>
<keyword evidence="3" id="KW-0472">Membrane</keyword>
<dbReference type="RefSeq" id="WP_139605436.1">
    <property type="nucleotide sequence ID" value="NZ_VDCQ01000048.1"/>
</dbReference>
<reference evidence="6 7" key="1">
    <citation type="submission" date="2019-05" db="EMBL/GenBank/DDBJ databases">
        <title>We sequenced the genome of Paenibacillus hemerocallicola KCTC 33185 for further insight into its adaptation and study the phylogeny of Paenibacillus.</title>
        <authorList>
            <person name="Narsing Rao M.P."/>
        </authorList>
    </citation>
    <scope>NUCLEOTIDE SEQUENCE [LARGE SCALE GENOMIC DNA]</scope>
    <source>
        <strain evidence="6 7">KCTC 33185</strain>
    </source>
</reference>
<dbReference type="Pfam" id="PF13416">
    <property type="entry name" value="SBP_bac_8"/>
    <property type="match status" value="1"/>
</dbReference>
<accession>A0A5C4T318</accession>
<keyword evidence="4" id="KW-0564">Palmitate</keyword>
<dbReference type="EMBL" id="VDCQ01000048">
    <property type="protein sequence ID" value="TNJ63130.1"/>
    <property type="molecule type" value="Genomic_DNA"/>
</dbReference>
<keyword evidence="7" id="KW-1185">Reference proteome</keyword>
<evidence type="ECO:0000256" key="3">
    <source>
        <dbReference type="ARBA" id="ARBA00023136"/>
    </source>
</evidence>
<proteinExistence type="predicted"/>
<keyword evidence="5" id="KW-0449">Lipoprotein</keyword>
<comment type="caution">
    <text evidence="6">The sequence shown here is derived from an EMBL/GenBank/DDBJ whole genome shotgun (WGS) entry which is preliminary data.</text>
</comment>